<feature type="chain" id="PRO_5043132272" evidence="3">
    <location>
        <begin position="30"/>
        <end position="467"/>
    </location>
</feature>
<keyword evidence="6" id="KW-1185">Reference proteome</keyword>
<evidence type="ECO:0000313" key="6">
    <source>
        <dbReference type="Proteomes" id="UP000267029"/>
    </source>
</evidence>
<feature type="compositionally biased region" description="Pro residues" evidence="2">
    <location>
        <begin position="457"/>
        <end position="467"/>
    </location>
</feature>
<feature type="domain" description="SH2" evidence="4">
    <location>
        <begin position="263"/>
        <end position="384"/>
    </location>
</feature>
<dbReference type="AlphaFoldDB" id="A0A0R3UEQ0"/>
<dbReference type="PANTHER" id="PTHR15832:SF2">
    <property type="entry name" value="SH2 DOMAIN-CONTAINING PROTEIN"/>
    <property type="match status" value="1"/>
</dbReference>
<evidence type="ECO:0000256" key="3">
    <source>
        <dbReference type="SAM" id="SignalP"/>
    </source>
</evidence>
<dbReference type="PROSITE" id="PS50001">
    <property type="entry name" value="SH2"/>
    <property type="match status" value="1"/>
</dbReference>
<feature type="signal peptide" evidence="3">
    <location>
        <begin position="1"/>
        <end position="29"/>
    </location>
</feature>
<feature type="region of interest" description="Disordered" evidence="2">
    <location>
        <begin position="388"/>
        <end position="467"/>
    </location>
</feature>
<dbReference type="WBParaSite" id="MCU_000523-RA">
    <property type="protein sequence ID" value="MCU_000523-RA"/>
    <property type="gene ID" value="MCU_000523"/>
</dbReference>
<organism evidence="7">
    <name type="scientific">Mesocestoides corti</name>
    <name type="common">Flatworm</name>
    <dbReference type="NCBI Taxonomy" id="53468"/>
    <lineage>
        <taxon>Eukaryota</taxon>
        <taxon>Metazoa</taxon>
        <taxon>Spiralia</taxon>
        <taxon>Lophotrochozoa</taxon>
        <taxon>Platyhelminthes</taxon>
        <taxon>Cestoda</taxon>
        <taxon>Eucestoda</taxon>
        <taxon>Cyclophyllidea</taxon>
        <taxon>Mesocestoididae</taxon>
        <taxon>Mesocestoides</taxon>
    </lineage>
</organism>
<dbReference type="Pfam" id="PF00017">
    <property type="entry name" value="SH2"/>
    <property type="match status" value="1"/>
</dbReference>
<feature type="compositionally biased region" description="Polar residues" evidence="2">
    <location>
        <begin position="430"/>
        <end position="439"/>
    </location>
</feature>
<feature type="region of interest" description="Disordered" evidence="2">
    <location>
        <begin position="164"/>
        <end position="241"/>
    </location>
</feature>
<evidence type="ECO:0000313" key="5">
    <source>
        <dbReference type="EMBL" id="VDD79502.1"/>
    </source>
</evidence>
<accession>A0A0R3UEQ0</accession>
<dbReference type="InterPro" id="IPR000980">
    <property type="entry name" value="SH2"/>
</dbReference>
<dbReference type="Proteomes" id="UP000267029">
    <property type="component" value="Unassembled WGS sequence"/>
</dbReference>
<dbReference type="InterPro" id="IPR036860">
    <property type="entry name" value="SH2_dom_sf"/>
</dbReference>
<protein>
    <submittedName>
        <fullName evidence="7">SH2 domain-containing protein</fullName>
    </submittedName>
</protein>
<reference evidence="5 6" key="1">
    <citation type="submission" date="2018-10" db="EMBL/GenBank/DDBJ databases">
        <authorList>
            <consortium name="Pathogen Informatics"/>
        </authorList>
    </citation>
    <scope>NUCLEOTIDE SEQUENCE [LARGE SCALE GENOMIC DNA]</scope>
</reference>
<feature type="region of interest" description="Disordered" evidence="2">
    <location>
        <begin position="89"/>
        <end position="141"/>
    </location>
</feature>
<keyword evidence="3" id="KW-0732">Signal</keyword>
<dbReference type="SUPFAM" id="SSF55550">
    <property type="entry name" value="SH2 domain"/>
    <property type="match status" value="1"/>
</dbReference>
<keyword evidence="1" id="KW-0727">SH2 domain</keyword>
<feature type="compositionally biased region" description="Basic and acidic residues" evidence="2">
    <location>
        <begin position="96"/>
        <end position="110"/>
    </location>
</feature>
<name>A0A0R3UEQ0_MESCO</name>
<evidence type="ECO:0000259" key="4">
    <source>
        <dbReference type="PROSITE" id="PS50001"/>
    </source>
</evidence>
<dbReference type="OrthoDB" id="10013007at2759"/>
<dbReference type="Gene3D" id="3.30.505.10">
    <property type="entry name" value="SH2 domain"/>
    <property type="match status" value="1"/>
</dbReference>
<evidence type="ECO:0000313" key="7">
    <source>
        <dbReference type="WBParaSite" id="MCU_000523-RA"/>
    </source>
</evidence>
<dbReference type="EMBL" id="UXSR01005198">
    <property type="protein sequence ID" value="VDD79502.1"/>
    <property type="molecule type" value="Genomic_DNA"/>
</dbReference>
<gene>
    <name evidence="5" type="ORF">MCOS_LOCUS5505</name>
</gene>
<reference evidence="7" key="2">
    <citation type="submission" date="2019-11" db="UniProtKB">
        <authorList>
            <consortium name="WormBaseParasite"/>
        </authorList>
    </citation>
    <scope>IDENTIFICATION</scope>
</reference>
<evidence type="ECO:0000256" key="2">
    <source>
        <dbReference type="SAM" id="MobiDB-lite"/>
    </source>
</evidence>
<evidence type="ECO:0000256" key="1">
    <source>
        <dbReference type="PROSITE-ProRule" id="PRU00191"/>
    </source>
</evidence>
<proteinExistence type="predicted"/>
<dbReference type="SMART" id="SM00252">
    <property type="entry name" value="SH2"/>
    <property type="match status" value="1"/>
</dbReference>
<dbReference type="PANTHER" id="PTHR15832">
    <property type="entry name" value="SHC (SRC HOMOLOGY DOMAIN C-TERMINAL) ADAPTOR HOMOLOG"/>
    <property type="match status" value="1"/>
</dbReference>
<sequence length="467" mass="50363">MGACVRARVRARNLRALFTRLLTLASHWSDYFCPDARPPHGLRFYCERGFGDRVCSYPKILRNPTEFVPCSFYHSLRLTQLELVRSARIGQGPHETSQRDQSDSPPRRPDVGGVGCDDDDDDGFAQPPSAPHPTPLPVTSDALNADTDEVELAKSLAAIPNLVERRRPTPLSPSSSINAYDQASEAHRNPPFPPARRRQTPSDRCVSFSSTALVQVGSDGGGGGSSSPSGSSGANSLKTSAGIATGPEQAQSLHSNQLASAPWYQPNIPRDLALDMLARQPPGSFIVRDSGTHSNCYALSVRVGSDSSQSHATERCLSAGMTPRTSAGGGGGAGGAISHYLIQRTPTGVRLKGLEKEWPSLPCLILHLTVMPEMLPCPLLGLPQSSSNPSAFLSGHQHHPHFEQAPDSCSFRPISTGADPRPATPLPANSEYQQLSEFSSILADLDNHDRRRRQRRQPPPPPPARIR</sequence>